<keyword evidence="1" id="KW-0812">Transmembrane</keyword>
<dbReference type="EMBL" id="CP002349">
    <property type="protein sequence ID" value="ADR20931.1"/>
    <property type="molecule type" value="Genomic_DNA"/>
</dbReference>
<dbReference type="Proteomes" id="UP000008720">
    <property type="component" value="Chromosome"/>
</dbReference>
<name>E4TTL4_MARTH</name>
<keyword evidence="1" id="KW-1133">Transmembrane helix</keyword>
<keyword evidence="3" id="KW-1185">Reference proteome</keyword>
<feature type="transmembrane region" description="Helical" evidence="1">
    <location>
        <begin position="12"/>
        <end position="34"/>
    </location>
</feature>
<protein>
    <submittedName>
        <fullName evidence="2">Uncharacterized protein</fullName>
    </submittedName>
</protein>
<accession>E4TTL4</accession>
<gene>
    <name evidence="2" type="ordered locus">Ftrac_0929</name>
</gene>
<proteinExistence type="predicted"/>
<dbReference type="KEGG" id="mtt:Ftrac_0929"/>
<sequence>MKTIYEPKETKWGIAFLKIANVKFFSLIIILFILRLSPAASQDLPHEMWHPGMIVLDSEDTLRGKIQYDFESNLLQYSVDKRIRTFSSQNVLYFSFYCQFFKRYRYVYSLPYQLKGRMNVPIFFEILAEGRITLMSREYVITESNSSNRFINPMYSASRGFSSREILTYDYYLLTENGEINKYSEKRKDLYPYFGRLEDVMKDYVKENRLKVDKQSDLIKIIDHYNQVSK</sequence>
<dbReference type="HOGENOM" id="CLU_1270563_0_0_10"/>
<dbReference type="AlphaFoldDB" id="E4TTL4"/>
<dbReference type="RefSeq" id="WP_013453082.1">
    <property type="nucleotide sequence ID" value="NC_014759.1"/>
</dbReference>
<organism evidence="2 3">
    <name type="scientific">Marivirga tractuosa (strain ATCC 23168 / DSM 4126 / NBRC 15989 / NCIMB 1408 / VKM B-1430 / H-43)</name>
    <name type="common">Microscilla tractuosa</name>
    <name type="synonym">Flexibacter tractuosus</name>
    <dbReference type="NCBI Taxonomy" id="643867"/>
    <lineage>
        <taxon>Bacteria</taxon>
        <taxon>Pseudomonadati</taxon>
        <taxon>Bacteroidota</taxon>
        <taxon>Cytophagia</taxon>
        <taxon>Cytophagales</taxon>
        <taxon>Marivirgaceae</taxon>
        <taxon>Marivirga</taxon>
    </lineage>
</organism>
<dbReference type="STRING" id="643867.Ftrac_0929"/>
<evidence type="ECO:0000313" key="3">
    <source>
        <dbReference type="Proteomes" id="UP000008720"/>
    </source>
</evidence>
<evidence type="ECO:0000256" key="1">
    <source>
        <dbReference type="SAM" id="Phobius"/>
    </source>
</evidence>
<evidence type="ECO:0000313" key="2">
    <source>
        <dbReference type="EMBL" id="ADR20931.1"/>
    </source>
</evidence>
<keyword evidence="1" id="KW-0472">Membrane</keyword>
<dbReference type="eggNOG" id="ENOG503340I">
    <property type="taxonomic scope" value="Bacteria"/>
</dbReference>
<dbReference type="OrthoDB" id="979024at2"/>
<reference evidence="2 3" key="1">
    <citation type="journal article" date="2011" name="Stand. Genomic Sci.">
        <title>Complete genome sequence of Marivirga tractuosa type strain (H-43).</title>
        <authorList>
            <person name="Pagani I."/>
            <person name="Chertkov O."/>
            <person name="Lapidus A."/>
            <person name="Lucas S."/>
            <person name="Del Rio T.G."/>
            <person name="Tice H."/>
            <person name="Copeland A."/>
            <person name="Cheng J.F."/>
            <person name="Nolan M."/>
            <person name="Saunders E."/>
            <person name="Pitluck S."/>
            <person name="Held B."/>
            <person name="Goodwin L."/>
            <person name="Liolios K."/>
            <person name="Ovchinikova G."/>
            <person name="Ivanova N."/>
            <person name="Mavromatis K."/>
            <person name="Pati A."/>
            <person name="Chen A."/>
            <person name="Palaniappan K."/>
            <person name="Land M."/>
            <person name="Hauser L."/>
            <person name="Jeffries C.D."/>
            <person name="Detter J.C."/>
            <person name="Han C."/>
            <person name="Tapia R."/>
            <person name="Ngatchou-Djao O.D."/>
            <person name="Rohde M."/>
            <person name="Goker M."/>
            <person name="Spring S."/>
            <person name="Sikorski J."/>
            <person name="Woyke T."/>
            <person name="Bristow J."/>
            <person name="Eisen J.A."/>
            <person name="Markowitz V."/>
            <person name="Hugenholtz P."/>
            <person name="Klenk H.P."/>
            <person name="Kyrpides N.C."/>
        </authorList>
    </citation>
    <scope>NUCLEOTIDE SEQUENCE [LARGE SCALE GENOMIC DNA]</scope>
    <source>
        <strain evidence="3">ATCC 23168 / DSM 4126 / NBRC 15989 / NCIMB 1408 / VKM B-1430 / H-43</strain>
    </source>
</reference>